<dbReference type="GO" id="GO:0005886">
    <property type="term" value="C:plasma membrane"/>
    <property type="evidence" value="ECO:0007669"/>
    <property type="project" value="UniProtKB-SubCell"/>
</dbReference>
<comment type="similarity">
    <text evidence="2">Belongs to the CDP-glycerol glycerophosphotransferase family.</text>
</comment>
<keyword evidence="5 10" id="KW-0808">Transferase</keyword>
<dbReference type="GO" id="GO:0047355">
    <property type="term" value="F:CDP-glycerol glycerophosphotransferase activity"/>
    <property type="evidence" value="ECO:0007669"/>
    <property type="project" value="InterPro"/>
</dbReference>
<dbReference type="Gene3D" id="3.90.550.10">
    <property type="entry name" value="Spore Coat Polysaccharide Biosynthesis Protein SpsA, Chain A"/>
    <property type="match status" value="1"/>
</dbReference>
<dbReference type="STRING" id="79604.AAY81_08575"/>
<keyword evidence="3" id="KW-1003">Cell membrane</keyword>
<evidence type="ECO:0000256" key="5">
    <source>
        <dbReference type="ARBA" id="ARBA00022679"/>
    </source>
</evidence>
<evidence type="ECO:0000256" key="7">
    <source>
        <dbReference type="ARBA" id="ARBA00023136"/>
    </source>
</evidence>
<gene>
    <name evidence="10" type="ORF">SAMN02910314_00530</name>
</gene>
<dbReference type="EMBL" id="FOEC01000002">
    <property type="protein sequence ID" value="SEO54960.1"/>
    <property type="molecule type" value="Genomic_DNA"/>
</dbReference>
<dbReference type="InterPro" id="IPR007554">
    <property type="entry name" value="Glycerophosphate_synth"/>
</dbReference>
<organism evidence="10 11">
    <name type="scientific">Denitrobacterium detoxificans</name>
    <dbReference type="NCBI Taxonomy" id="79604"/>
    <lineage>
        <taxon>Bacteria</taxon>
        <taxon>Bacillati</taxon>
        <taxon>Actinomycetota</taxon>
        <taxon>Coriobacteriia</taxon>
        <taxon>Eggerthellales</taxon>
        <taxon>Eggerthellaceae</taxon>
        <taxon>Denitrobacterium</taxon>
    </lineage>
</organism>
<accession>A0A172RZW7</accession>
<keyword evidence="7" id="KW-0472">Membrane</keyword>
<feature type="domain" description="Glycosyl transferase family 1" evidence="8">
    <location>
        <begin position="1178"/>
        <end position="1320"/>
    </location>
</feature>
<evidence type="ECO:0000256" key="1">
    <source>
        <dbReference type="ARBA" id="ARBA00004202"/>
    </source>
</evidence>
<dbReference type="InterPro" id="IPR043148">
    <property type="entry name" value="TagF_C"/>
</dbReference>
<keyword evidence="11" id="KW-1185">Reference proteome</keyword>
<dbReference type="Pfam" id="PF00534">
    <property type="entry name" value="Glycos_transf_1"/>
    <property type="match status" value="1"/>
</dbReference>
<evidence type="ECO:0000259" key="8">
    <source>
        <dbReference type="Pfam" id="PF00534"/>
    </source>
</evidence>
<dbReference type="GO" id="GO:0016757">
    <property type="term" value="F:glycosyltransferase activity"/>
    <property type="evidence" value="ECO:0007669"/>
    <property type="project" value="UniProtKB-KW"/>
</dbReference>
<evidence type="ECO:0000256" key="3">
    <source>
        <dbReference type="ARBA" id="ARBA00022475"/>
    </source>
</evidence>
<dbReference type="PATRIC" id="fig|79604.3.peg.1719"/>
<dbReference type="Gene3D" id="3.40.50.11820">
    <property type="match status" value="1"/>
</dbReference>
<sequence length="1464" mass="168026">MAGSVVISVIVPIYNRVDSMSRCVSSILDQSSKENFCEVILIDDGSTDGSGELCDELARKHDNIKVIHQENRGVSAARNAGIDVATGKYLAFVDSDDYLKKDTLNKAVAFFDRNYDVVDLVAFPSRTFKNGKESSPHYRYRVLITSGVYDVSNTTYAYAHITRLEAVYKNRGAGKNIHFDENLGFQEDLKYNIETVLEKQAIGYSNHGCYCYEQQDGGIQSTTLYAYNIFETSMALWESEFAKYEGAVPVYLQSLYLCDIAWKLNANKLFPYHYEGEEFQKAIDRIDALLARVDSDILVDHPTMDSFRKTYFYARGHKGELIFATNGNTLSLNVNNSTLYSRTKVEIVVLKSMIRDGIFKIRGYLKSPCFSFCEKPKLRARIKSWDGSKEVYIPLGESSWSYYKCEEKTDRFWDFEFSIPTNKGYVVDFTVLLQGREIDTNYYFMFRAVFSNSKPDRHEYVKDNTVVRFSSNKFFITPLSDEAFRKAVTAIDDSLEKKRSKQWFMRKLVRRYRAQGKRVWLYHDCHGVEKNNAYFQFQHDWDKNDGIERYYVVNDDIATRKHLFTKNQLSHVIPFRGRKHKLLFLLAEKILTAYVEQANYMAFGQSMYRRYADLFNAEIVYLQHGVLHAHQPWKYSMDRLLIDKEVVSTSFEVSNLINVYGFKKNELIASGMPRYDTMDLSATPERKILFAPSWRSYVVKQKKDGQWEPTVKAFKASEFYKEIEAFLNSERLNDLLERYDYTLDVKLHPILQELYGDMLESKFERIRSAAESVDETSYKVFITDYSSYRFDFVYLQRAIMYFFPDYMQFKSGMCTYRETDLPLDGTFGKCLLSADDAVTELGEILARDGEPEAVYADQMKDFFLHRDLHNCDRIYNAVLTGNPVPLALDKPFPDCEYVFLWGELQSRAGGMTRAMLDRACMLVREGCSVTVLLGALGKKQLGNVKYWAENAYPEITGIKFVAIEDYFGEKLSDGEGNLPVINEADYYSIDEYEGSVRVARTNYLPNTDKVYFEHFYSPSRFNYMSLKYCDAKGPDKDPSVILKRQSDGNEEALRNRSVLREKFYSGYVNDLSAKDVVVFHDPMLDTEPGFRYIDESDKNVYRIAISHGVGYGGERNWYSSINPRMTNNIEKLPVEVDGMVFLTEAAKRQAEKRLGKRTIFHVVPNVFTKSPRVSPGSRNTKRAVFIGRFSPEKQPAAIVRAFGRAEKRVPGIHLEMYGSGALRDETAELVKKLGYSHCISVMSYVDNPGEVYDNAALSIMASKCEGLPLALGESLSHGCPAISYDIKFGPSDFIKNGKNGFLVPANNEDALVDQIVFYFKNVKDLLPHFSWFAYESMSAFSYHSYRSKWIHCIESVIEDKMRFNRMTSMSFADEGSLRDMSTVTIRGTLSVEGTFPNGEIANESVYLRAYNADRTDYEIVSLDHSIVGGLNVAVFDKVKVPVTTRNLSICFECENSFKELALDL</sequence>
<dbReference type="Pfam" id="PF00535">
    <property type="entry name" value="Glycos_transf_2"/>
    <property type="match status" value="1"/>
</dbReference>
<evidence type="ECO:0000256" key="6">
    <source>
        <dbReference type="ARBA" id="ARBA00022944"/>
    </source>
</evidence>
<dbReference type="GO" id="GO:0019350">
    <property type="term" value="P:teichoic acid biosynthetic process"/>
    <property type="evidence" value="ECO:0007669"/>
    <property type="project" value="UniProtKB-KW"/>
</dbReference>
<dbReference type="InterPro" id="IPR001296">
    <property type="entry name" value="Glyco_trans_1"/>
</dbReference>
<evidence type="ECO:0000256" key="4">
    <source>
        <dbReference type="ARBA" id="ARBA00022676"/>
    </source>
</evidence>
<name>A0A172RZW7_9ACTN</name>
<evidence type="ECO:0000259" key="9">
    <source>
        <dbReference type="Pfam" id="PF00535"/>
    </source>
</evidence>
<protein>
    <submittedName>
        <fullName evidence="10">Glycosyltransferase involved in cell wall bisynthesis</fullName>
    </submittedName>
</protein>
<dbReference type="Pfam" id="PF04464">
    <property type="entry name" value="Glyphos_transf"/>
    <property type="match status" value="1"/>
</dbReference>
<dbReference type="CDD" id="cd00761">
    <property type="entry name" value="Glyco_tranf_GTA_type"/>
    <property type="match status" value="1"/>
</dbReference>
<proteinExistence type="inferred from homology"/>
<dbReference type="SUPFAM" id="SSF53448">
    <property type="entry name" value="Nucleotide-diphospho-sugar transferases"/>
    <property type="match status" value="1"/>
</dbReference>
<evidence type="ECO:0000256" key="2">
    <source>
        <dbReference type="ARBA" id="ARBA00010488"/>
    </source>
</evidence>
<evidence type="ECO:0000313" key="10">
    <source>
        <dbReference type="EMBL" id="SEO54960.1"/>
    </source>
</evidence>
<feature type="domain" description="Glycosyltransferase 2-like" evidence="9">
    <location>
        <begin position="8"/>
        <end position="124"/>
    </location>
</feature>
<dbReference type="Proteomes" id="UP000182975">
    <property type="component" value="Unassembled WGS sequence"/>
</dbReference>
<dbReference type="RefSeq" id="WP_066663983.1">
    <property type="nucleotide sequence ID" value="NZ_CP011402.1"/>
</dbReference>
<dbReference type="SUPFAM" id="SSF53756">
    <property type="entry name" value="UDP-Glycosyltransferase/glycogen phosphorylase"/>
    <property type="match status" value="1"/>
</dbReference>
<dbReference type="InterPro" id="IPR029044">
    <property type="entry name" value="Nucleotide-diphossugar_trans"/>
</dbReference>
<dbReference type="PANTHER" id="PTHR22916">
    <property type="entry name" value="GLYCOSYLTRANSFERASE"/>
    <property type="match status" value="1"/>
</dbReference>
<dbReference type="Gene3D" id="3.40.50.12580">
    <property type="match status" value="1"/>
</dbReference>
<dbReference type="Gene3D" id="3.40.50.2000">
    <property type="entry name" value="Glycogen Phosphorylase B"/>
    <property type="match status" value="2"/>
</dbReference>
<dbReference type="InterPro" id="IPR001173">
    <property type="entry name" value="Glyco_trans_2-like"/>
</dbReference>
<evidence type="ECO:0000313" key="11">
    <source>
        <dbReference type="Proteomes" id="UP000182975"/>
    </source>
</evidence>
<reference evidence="11" key="1">
    <citation type="submission" date="2016-10" db="EMBL/GenBank/DDBJ databases">
        <authorList>
            <person name="Varghese N."/>
        </authorList>
    </citation>
    <scope>NUCLEOTIDE SEQUENCE [LARGE SCALE GENOMIC DNA]</scope>
    <source>
        <strain evidence="11">DSM 21843</strain>
    </source>
</reference>
<dbReference type="OrthoDB" id="2676521at2"/>
<dbReference type="KEGG" id="ddt:AAY81_08575"/>
<keyword evidence="4" id="KW-0328">Glycosyltransferase</keyword>
<dbReference type="PANTHER" id="PTHR22916:SF51">
    <property type="entry name" value="GLYCOSYLTRANSFERASE EPSH-RELATED"/>
    <property type="match status" value="1"/>
</dbReference>
<dbReference type="InterPro" id="IPR043149">
    <property type="entry name" value="TagF_N"/>
</dbReference>
<comment type="subcellular location">
    <subcellularLocation>
        <location evidence="1">Cell membrane</location>
        <topology evidence="1">Peripheral membrane protein</topology>
    </subcellularLocation>
</comment>
<keyword evidence="6" id="KW-0777">Teichoic acid biosynthesis</keyword>